<dbReference type="RefSeq" id="WP_245807304.1">
    <property type="nucleotide sequence ID" value="NZ_FZOB01000001.1"/>
</dbReference>
<dbReference type="PANTHER" id="PTHR30217:SF6">
    <property type="entry name" value="TRNA HYDROXYLATION PROTEIN P"/>
    <property type="match status" value="1"/>
</dbReference>
<dbReference type="Proteomes" id="UP000198405">
    <property type="component" value="Unassembled WGS sequence"/>
</dbReference>
<evidence type="ECO:0000313" key="5">
    <source>
        <dbReference type="Proteomes" id="UP000198405"/>
    </source>
</evidence>
<keyword evidence="1 4" id="KW-0645">Protease</keyword>
<proteinExistence type="inferred from homology"/>
<dbReference type="GO" id="GO:0008233">
    <property type="term" value="F:peptidase activity"/>
    <property type="evidence" value="ECO:0007669"/>
    <property type="project" value="UniProtKB-KW"/>
</dbReference>
<sequence>MELLSPAGTLEKLRVAVDYGADAVYLGVKKLSLRERAGNFTIEELEEGINYARKKGVKVYVTLNAFLKNKDLEEFKTAIKEITPLKPDAFIVSDIGGLSIAAENSNIPIHISTQANVTNYEAVKVYKSLGASRIVLARELSIEEIREIKEKLPEMEIEVFVHGALCMAYSGRCLLSNYLSHRDSNKGACSQSCRWKYYVMEEKREGELYQIEEDSHGTYIFNSKDLCALPLLDKLYDAGVDSVKIEGRVKSSYYVAVTTAIYRQAINLIKEGKREKFKEKIGEFVKELEKVSHRPYTTGFLTEEKELQHFETSSYIRNYRFLGIYKDGIWQIRNKIKTGAKVELFFKEGFSKKTEIVTISKDESKIEEAHPNFKVQIEFKNKITIPELTILRERVT</sequence>
<gene>
    <name evidence="4" type="ORF">SAMN06265340_101215</name>
</gene>
<evidence type="ECO:0000256" key="3">
    <source>
        <dbReference type="ARBA" id="ARBA00038374"/>
    </source>
</evidence>
<comment type="similarity">
    <text evidence="3">Belongs to the peptidase U32 family.</text>
</comment>
<organism evidence="4 5">
    <name type="scientific">Desulfurobacterium atlanticum</name>
    <dbReference type="NCBI Taxonomy" id="240169"/>
    <lineage>
        <taxon>Bacteria</taxon>
        <taxon>Pseudomonadati</taxon>
        <taxon>Aquificota</taxon>
        <taxon>Aquificia</taxon>
        <taxon>Desulfurobacteriales</taxon>
        <taxon>Desulfurobacteriaceae</taxon>
        <taxon>Desulfurobacterium</taxon>
    </lineage>
</organism>
<dbReference type="PROSITE" id="PS01276">
    <property type="entry name" value="PEPTIDASE_U32"/>
    <property type="match status" value="1"/>
</dbReference>
<dbReference type="AlphaFoldDB" id="A0A238XRU1"/>
<dbReference type="GO" id="GO:0006508">
    <property type="term" value="P:proteolysis"/>
    <property type="evidence" value="ECO:0007669"/>
    <property type="project" value="UniProtKB-KW"/>
</dbReference>
<dbReference type="InterPro" id="IPR051454">
    <property type="entry name" value="RNA/ubiquinone_mod_enzymes"/>
</dbReference>
<accession>A0A238XRU1</accession>
<dbReference type="Gene3D" id="2.40.30.10">
    <property type="entry name" value="Translation factors"/>
    <property type="match status" value="1"/>
</dbReference>
<reference evidence="5" key="1">
    <citation type="submission" date="2017-06" db="EMBL/GenBank/DDBJ databases">
        <authorList>
            <person name="Varghese N."/>
            <person name="Submissions S."/>
        </authorList>
    </citation>
    <scope>NUCLEOTIDE SEQUENCE [LARGE SCALE GENOMIC DNA]</scope>
    <source>
        <strain evidence="5">DSM 15668</strain>
    </source>
</reference>
<evidence type="ECO:0000256" key="1">
    <source>
        <dbReference type="ARBA" id="ARBA00022670"/>
    </source>
</evidence>
<dbReference type="Pfam" id="PF01136">
    <property type="entry name" value="Peptidase_U32"/>
    <property type="match status" value="1"/>
</dbReference>
<keyword evidence="5" id="KW-1185">Reference proteome</keyword>
<dbReference type="InterPro" id="IPR001539">
    <property type="entry name" value="Peptidase_U32"/>
</dbReference>
<evidence type="ECO:0000256" key="2">
    <source>
        <dbReference type="ARBA" id="ARBA00022801"/>
    </source>
</evidence>
<protein>
    <submittedName>
        <fullName evidence="4">Putative protease</fullName>
    </submittedName>
</protein>
<name>A0A238XRU1_9BACT</name>
<dbReference type="EMBL" id="FZOB01000001">
    <property type="protein sequence ID" value="SNR61657.1"/>
    <property type="molecule type" value="Genomic_DNA"/>
</dbReference>
<evidence type="ECO:0000313" key="4">
    <source>
        <dbReference type="EMBL" id="SNR61657.1"/>
    </source>
</evidence>
<dbReference type="PANTHER" id="PTHR30217">
    <property type="entry name" value="PEPTIDASE U32 FAMILY"/>
    <property type="match status" value="1"/>
</dbReference>
<keyword evidence="2" id="KW-0378">Hydrolase</keyword>